<evidence type="ECO:0000313" key="5">
    <source>
        <dbReference type="Proteomes" id="UP000310541"/>
    </source>
</evidence>
<protein>
    <submittedName>
        <fullName evidence="4">GNAT family N-acetyltransferase</fullName>
    </submittedName>
</protein>
<dbReference type="OrthoDB" id="46888at2"/>
<proteinExistence type="predicted"/>
<dbReference type="SUPFAM" id="SSF55729">
    <property type="entry name" value="Acyl-CoA N-acyltransferases (Nat)"/>
    <property type="match status" value="1"/>
</dbReference>
<gene>
    <name evidence="4" type="ORF">FBF83_07080</name>
</gene>
<dbReference type="Proteomes" id="UP000310541">
    <property type="component" value="Unassembled WGS sequence"/>
</dbReference>
<name>A0A4U1MPC6_9BACL</name>
<sequence length="151" mass="17107">MIQTLHHQNTETAKLILDVQLPAYRKEAEIIKFDGIPQLSDTVDSIQMSEETFIGCYREGEVAGVLSFKQTNDSVRICRLVVHPDYFRMGVAKEIMEYLLAASDKEFVVSTGADNVPAVKFYERFGFEEVERSEPVEGIFLTHLKKEAKSG</sequence>
<evidence type="ECO:0000259" key="3">
    <source>
        <dbReference type="PROSITE" id="PS51186"/>
    </source>
</evidence>
<evidence type="ECO:0000256" key="1">
    <source>
        <dbReference type="ARBA" id="ARBA00022679"/>
    </source>
</evidence>
<dbReference type="InterPro" id="IPR050832">
    <property type="entry name" value="Bact_Acetyltransf"/>
</dbReference>
<organism evidence="4 5">
    <name type="scientific">Guptibacillus hwajinpoensis</name>
    <dbReference type="NCBI Taxonomy" id="208199"/>
    <lineage>
        <taxon>Bacteria</taxon>
        <taxon>Bacillati</taxon>
        <taxon>Bacillota</taxon>
        <taxon>Bacilli</taxon>
        <taxon>Bacillales</taxon>
        <taxon>Guptibacillaceae</taxon>
        <taxon>Guptibacillus</taxon>
    </lineage>
</organism>
<dbReference type="GO" id="GO:0016747">
    <property type="term" value="F:acyltransferase activity, transferring groups other than amino-acyl groups"/>
    <property type="evidence" value="ECO:0007669"/>
    <property type="project" value="InterPro"/>
</dbReference>
<evidence type="ECO:0000256" key="2">
    <source>
        <dbReference type="ARBA" id="ARBA00023315"/>
    </source>
</evidence>
<reference evidence="4 5" key="1">
    <citation type="submission" date="2019-04" db="EMBL/GenBank/DDBJ databases">
        <title>Genome sequence of Bacillus hwajinpoensis strain Y2.</title>
        <authorList>
            <person name="Fair J.L."/>
            <person name="Maclea K.S."/>
        </authorList>
    </citation>
    <scope>NUCLEOTIDE SEQUENCE [LARGE SCALE GENOMIC DNA]</scope>
    <source>
        <strain evidence="4 5">Y2</strain>
    </source>
</reference>
<dbReference type="AlphaFoldDB" id="A0A4U1MPC6"/>
<feature type="domain" description="N-acetyltransferase" evidence="3">
    <location>
        <begin position="1"/>
        <end position="149"/>
    </location>
</feature>
<dbReference type="InterPro" id="IPR000182">
    <property type="entry name" value="GNAT_dom"/>
</dbReference>
<dbReference type="Gene3D" id="3.40.630.30">
    <property type="match status" value="1"/>
</dbReference>
<dbReference type="CDD" id="cd04301">
    <property type="entry name" value="NAT_SF"/>
    <property type="match status" value="1"/>
</dbReference>
<dbReference type="EMBL" id="SWFM01000001">
    <property type="protein sequence ID" value="TKD72532.1"/>
    <property type="molecule type" value="Genomic_DNA"/>
</dbReference>
<accession>A0A4U1MPC6</accession>
<keyword evidence="1 4" id="KW-0808">Transferase</keyword>
<dbReference type="PROSITE" id="PS51186">
    <property type="entry name" value="GNAT"/>
    <property type="match status" value="1"/>
</dbReference>
<dbReference type="RefSeq" id="WP_136946382.1">
    <property type="nucleotide sequence ID" value="NZ_SWFM01000001.1"/>
</dbReference>
<keyword evidence="2" id="KW-0012">Acyltransferase</keyword>
<dbReference type="InterPro" id="IPR016181">
    <property type="entry name" value="Acyl_CoA_acyltransferase"/>
</dbReference>
<dbReference type="PANTHER" id="PTHR43877">
    <property type="entry name" value="AMINOALKYLPHOSPHONATE N-ACETYLTRANSFERASE-RELATED-RELATED"/>
    <property type="match status" value="1"/>
</dbReference>
<evidence type="ECO:0000313" key="4">
    <source>
        <dbReference type="EMBL" id="TKD72532.1"/>
    </source>
</evidence>
<dbReference type="Pfam" id="PF13673">
    <property type="entry name" value="Acetyltransf_10"/>
    <property type="match status" value="1"/>
</dbReference>
<comment type="caution">
    <text evidence="4">The sequence shown here is derived from an EMBL/GenBank/DDBJ whole genome shotgun (WGS) entry which is preliminary data.</text>
</comment>